<accession>A0ABM1I609</accession>
<keyword evidence="4 8" id="KW-0378">Hydrolase</keyword>
<keyword evidence="10" id="KW-1185">Reference proteome</keyword>
<proteinExistence type="inferred from homology"/>
<dbReference type="PANTHER" id="PTHR12383:SF16">
    <property type="entry name" value="MITOCHONDRIAL INNER MEMBRANE PROTEASE SUBUNIT 1"/>
    <property type="match status" value="1"/>
</dbReference>
<dbReference type="Pfam" id="PF10502">
    <property type="entry name" value="Peptidase_S26"/>
    <property type="match status" value="2"/>
</dbReference>
<comment type="subunit">
    <text evidence="2">Heterodimer of 2 subunits, IMMPL1 and IMMPL2.</text>
</comment>
<comment type="subcellular location">
    <subcellularLocation>
        <location evidence="1 8">Mitochondrion inner membrane</location>
    </subcellularLocation>
</comment>
<feature type="domain" description="Peptidase S26" evidence="9">
    <location>
        <begin position="37"/>
        <end position="116"/>
    </location>
</feature>
<evidence type="ECO:0000256" key="4">
    <source>
        <dbReference type="ARBA" id="ARBA00022801"/>
    </source>
</evidence>
<keyword evidence="3 8" id="KW-0999">Mitochondrion inner membrane</keyword>
<dbReference type="GeneID" id="107065985"/>
<evidence type="ECO:0000259" key="9">
    <source>
        <dbReference type="Pfam" id="PF10502"/>
    </source>
</evidence>
<dbReference type="InterPro" id="IPR052064">
    <property type="entry name" value="Mito_IMP1_subunit"/>
</dbReference>
<evidence type="ECO:0000313" key="10">
    <source>
        <dbReference type="Proteomes" id="UP000694924"/>
    </source>
</evidence>
<dbReference type="CDD" id="cd06530">
    <property type="entry name" value="S26_SPase_I"/>
    <property type="match status" value="1"/>
</dbReference>
<dbReference type="NCBIfam" id="TIGR02227">
    <property type="entry name" value="sigpep_I_bact"/>
    <property type="match status" value="1"/>
</dbReference>
<comment type="similarity">
    <text evidence="7">Belongs to the peptidase S26 family. IMP1 subfamily.</text>
</comment>
<dbReference type="RefSeq" id="XP_015175646.1">
    <property type="nucleotide sequence ID" value="XM_015320160.1"/>
</dbReference>
<keyword evidence="6" id="KW-0472">Membrane</keyword>
<evidence type="ECO:0000256" key="5">
    <source>
        <dbReference type="ARBA" id="ARBA00023128"/>
    </source>
</evidence>
<dbReference type="GO" id="GO:0008233">
    <property type="term" value="F:peptidase activity"/>
    <property type="evidence" value="ECO:0007669"/>
    <property type="project" value="UniProtKB-KW"/>
</dbReference>
<dbReference type="RefSeq" id="XP_015175656.1">
    <property type="nucleotide sequence ID" value="XM_015320170.1"/>
</dbReference>
<dbReference type="InterPro" id="IPR036286">
    <property type="entry name" value="LexA/Signal_pep-like_sf"/>
</dbReference>
<evidence type="ECO:0000256" key="3">
    <source>
        <dbReference type="ARBA" id="ARBA00022792"/>
    </source>
</evidence>
<evidence type="ECO:0000313" key="12">
    <source>
        <dbReference type="RefSeq" id="XP_015175656.1"/>
    </source>
</evidence>
<keyword evidence="5 8" id="KW-0496">Mitochondrion</keyword>
<dbReference type="SUPFAM" id="SSF51306">
    <property type="entry name" value="LexA/Signal peptidase"/>
    <property type="match status" value="1"/>
</dbReference>
<evidence type="ECO:0000313" key="11">
    <source>
        <dbReference type="RefSeq" id="XP_015175646.1"/>
    </source>
</evidence>
<evidence type="ECO:0000256" key="7">
    <source>
        <dbReference type="ARBA" id="ARBA00038445"/>
    </source>
</evidence>
<feature type="domain" description="Peptidase S26" evidence="9">
    <location>
        <begin position="122"/>
        <end position="162"/>
    </location>
</feature>
<evidence type="ECO:0000256" key="2">
    <source>
        <dbReference type="ARBA" id="ARBA00011805"/>
    </source>
</evidence>
<dbReference type="GO" id="GO:0006508">
    <property type="term" value="P:proteolysis"/>
    <property type="evidence" value="ECO:0007669"/>
    <property type="project" value="UniProtKB-KW"/>
</dbReference>
<dbReference type="InterPro" id="IPR019533">
    <property type="entry name" value="Peptidase_S26"/>
</dbReference>
<dbReference type="InterPro" id="IPR000223">
    <property type="entry name" value="Pept_S26A_signal_pept_1"/>
</dbReference>
<evidence type="ECO:0000256" key="8">
    <source>
        <dbReference type="RuleBase" id="RU362041"/>
    </source>
</evidence>
<keyword evidence="8 11" id="KW-0645">Protease</keyword>
<evidence type="ECO:0000256" key="1">
    <source>
        <dbReference type="ARBA" id="ARBA00004273"/>
    </source>
</evidence>
<sequence>MLYAFFITKDFYRHVTSVLLVIMFSKHIYKVLSVLGVTLQYACITHCAFEYIGEFVVCSGPSMEPTIRSEDVLFTEHISTKLRWYNKGDIVISICPSNPKQHICKRIVGLPGDSIRDGFSTYTVPNGHVWLEGDNSSNSADSRFYGPVPQGLLRSRAICKIWPLSDVRLFTTKL</sequence>
<dbReference type="EC" id="3.4.21.-" evidence="8"/>
<organism evidence="10 11">
    <name type="scientific">Polistes dominula</name>
    <name type="common">European paper wasp</name>
    <name type="synonym">Vespa dominula</name>
    <dbReference type="NCBI Taxonomy" id="743375"/>
    <lineage>
        <taxon>Eukaryota</taxon>
        <taxon>Metazoa</taxon>
        <taxon>Ecdysozoa</taxon>
        <taxon>Arthropoda</taxon>
        <taxon>Hexapoda</taxon>
        <taxon>Insecta</taxon>
        <taxon>Pterygota</taxon>
        <taxon>Neoptera</taxon>
        <taxon>Endopterygota</taxon>
        <taxon>Hymenoptera</taxon>
        <taxon>Apocrita</taxon>
        <taxon>Aculeata</taxon>
        <taxon>Vespoidea</taxon>
        <taxon>Vespidae</taxon>
        <taxon>Polistinae</taxon>
        <taxon>Polistini</taxon>
        <taxon>Polistes</taxon>
    </lineage>
</organism>
<dbReference type="PRINTS" id="PR00727">
    <property type="entry name" value="LEADERPTASE"/>
</dbReference>
<dbReference type="Proteomes" id="UP000694924">
    <property type="component" value="Unplaced"/>
</dbReference>
<protein>
    <recommendedName>
        <fullName evidence="8">Mitochondrial inner membrane protease subunit</fullName>
        <ecNumber evidence="8">3.4.21.-</ecNumber>
    </recommendedName>
</protein>
<evidence type="ECO:0000256" key="6">
    <source>
        <dbReference type="ARBA" id="ARBA00023136"/>
    </source>
</evidence>
<gene>
    <name evidence="11 12" type="primary">LOC107065985</name>
</gene>
<dbReference type="Gene3D" id="2.10.109.10">
    <property type="entry name" value="Umud Fragment, subunit A"/>
    <property type="match status" value="1"/>
</dbReference>
<name>A0ABM1I609_POLDO</name>
<dbReference type="PANTHER" id="PTHR12383">
    <property type="entry name" value="PROTEASE FAMILY S26 MITOCHONDRIAL INNER MEMBRANE PROTEASE-RELATED"/>
    <property type="match status" value="1"/>
</dbReference>
<reference evidence="11 12" key="1">
    <citation type="submission" date="2025-05" db="UniProtKB">
        <authorList>
            <consortium name="RefSeq"/>
        </authorList>
    </citation>
    <scope>IDENTIFICATION</scope>
    <source>
        <tissue evidence="11 12">Whole body</tissue>
    </source>
</reference>